<evidence type="ECO:0000313" key="4">
    <source>
        <dbReference type="EMBL" id="KAJ1520908.1"/>
    </source>
</evidence>
<feature type="compositionally biased region" description="Low complexity" evidence="1">
    <location>
        <begin position="59"/>
        <end position="78"/>
    </location>
</feature>
<dbReference type="GO" id="GO:0016747">
    <property type="term" value="F:acyltransferase activity, transferring groups other than amino-acyl groups"/>
    <property type="evidence" value="ECO:0007669"/>
    <property type="project" value="InterPro"/>
</dbReference>
<dbReference type="InterPro" id="IPR002656">
    <property type="entry name" value="Acyl_transf_3_dom"/>
</dbReference>
<dbReference type="InterPro" id="IPR052728">
    <property type="entry name" value="O2_lipid_transport_reg"/>
</dbReference>
<feature type="transmembrane region" description="Helical" evidence="2">
    <location>
        <begin position="136"/>
        <end position="155"/>
    </location>
</feature>
<protein>
    <recommendedName>
        <fullName evidence="3">Acyltransferase 3 domain-containing protein</fullName>
    </recommendedName>
</protein>
<sequence length="549" mass="61300">MEVVRIRRVPGPYQLLADTKLHILAGVAAAVLILMVAGAVLEEVTKRTGRPAAHADSEQQTQQGQQGQQGQHGHQGHQPRLPGSDCRAQTEPLCLCAPGVMVQIVMAFSPLSNGAKILNCELQDEDSLTAVHGLRFLSLAWVILVHTYLQVFAIAENKTLRTVTERNFLFQTVSNATFSVDTFFFISGLLVAFLYFKTTSKNAGGKADAGSKVAPHGAGPAKKDRDGVRPAIAKFFVLIGYRFVRLTPAYLFVLGMVEVSMRWIHNNSVFEPKILDHLNCDRYWWRNALYINSLFPRKDMCMLWSWYMSNDTQFYVIGVLLLLFSARYFRLVAGALVTLMVSSWVTTAFVSVQYEYVARIEEPFDKFDELYDKPWTRLGPYLTGMVTGWLLFKTKNKIHMPVPVVLLGWTLSLLCLASLVYGLLHHRLSIATSAAYVSLGHTAWGVALGWIVVACYTGHGGYINRLLSFRALQPLSRLTYCAYLLHPMIQVLTSYQMDGPLHLHNALVLTLYFGNVVASFLLSFVISLAFEAPVVRLLKIAIPPRGHAD</sequence>
<feature type="transmembrane region" description="Helical" evidence="2">
    <location>
        <begin position="175"/>
        <end position="196"/>
    </location>
</feature>
<feature type="transmembrane region" description="Helical" evidence="2">
    <location>
        <begin position="404"/>
        <end position="424"/>
    </location>
</feature>
<keyword evidence="2" id="KW-0472">Membrane</keyword>
<gene>
    <name evidence="4" type="ORF">ONE63_003988</name>
</gene>
<accession>A0AAV7X7U2</accession>
<evidence type="ECO:0000259" key="3">
    <source>
        <dbReference type="Pfam" id="PF01757"/>
    </source>
</evidence>
<feature type="transmembrane region" description="Helical" evidence="2">
    <location>
        <begin position="331"/>
        <end position="354"/>
    </location>
</feature>
<feature type="transmembrane region" description="Helical" evidence="2">
    <location>
        <begin position="436"/>
        <end position="457"/>
    </location>
</feature>
<proteinExistence type="predicted"/>
<dbReference type="Proteomes" id="UP001075354">
    <property type="component" value="Chromosome 14"/>
</dbReference>
<evidence type="ECO:0000256" key="2">
    <source>
        <dbReference type="SAM" id="Phobius"/>
    </source>
</evidence>
<dbReference type="PANTHER" id="PTHR11161">
    <property type="entry name" value="O-ACYLTRANSFERASE"/>
    <property type="match status" value="1"/>
</dbReference>
<feature type="region of interest" description="Disordered" evidence="1">
    <location>
        <begin position="48"/>
        <end position="83"/>
    </location>
</feature>
<dbReference type="PANTHER" id="PTHR11161:SF69">
    <property type="entry name" value="NOSE RESISTANT TO FLUOXETINE PROTEIN 6-LIKE PROTEIN"/>
    <property type="match status" value="1"/>
</dbReference>
<feature type="transmembrane region" description="Helical" evidence="2">
    <location>
        <begin position="509"/>
        <end position="530"/>
    </location>
</feature>
<dbReference type="AlphaFoldDB" id="A0AAV7X7U2"/>
<keyword evidence="2" id="KW-1133">Transmembrane helix</keyword>
<feature type="transmembrane region" description="Helical" evidence="2">
    <location>
        <begin position="304"/>
        <end position="324"/>
    </location>
</feature>
<feature type="transmembrane region" description="Helical" evidence="2">
    <location>
        <begin position="478"/>
        <end position="497"/>
    </location>
</feature>
<dbReference type="EMBL" id="JAPTSV010000014">
    <property type="protein sequence ID" value="KAJ1520908.1"/>
    <property type="molecule type" value="Genomic_DNA"/>
</dbReference>
<evidence type="ECO:0000256" key="1">
    <source>
        <dbReference type="SAM" id="MobiDB-lite"/>
    </source>
</evidence>
<organism evidence="4 5">
    <name type="scientific">Megalurothrips usitatus</name>
    <name type="common">bean blossom thrips</name>
    <dbReference type="NCBI Taxonomy" id="439358"/>
    <lineage>
        <taxon>Eukaryota</taxon>
        <taxon>Metazoa</taxon>
        <taxon>Ecdysozoa</taxon>
        <taxon>Arthropoda</taxon>
        <taxon>Hexapoda</taxon>
        <taxon>Insecta</taxon>
        <taxon>Pterygota</taxon>
        <taxon>Neoptera</taxon>
        <taxon>Paraneoptera</taxon>
        <taxon>Thysanoptera</taxon>
        <taxon>Terebrantia</taxon>
        <taxon>Thripoidea</taxon>
        <taxon>Thripidae</taxon>
        <taxon>Megalurothrips</taxon>
    </lineage>
</organism>
<feature type="transmembrane region" description="Helical" evidence="2">
    <location>
        <begin position="232"/>
        <end position="253"/>
    </location>
</feature>
<comment type="caution">
    <text evidence="4">The sequence shown here is derived from an EMBL/GenBank/DDBJ whole genome shotgun (WGS) entry which is preliminary data.</text>
</comment>
<keyword evidence="2" id="KW-0812">Transmembrane</keyword>
<feature type="region of interest" description="Disordered" evidence="1">
    <location>
        <begin position="203"/>
        <end position="222"/>
    </location>
</feature>
<feature type="domain" description="Acyltransferase 3" evidence="3">
    <location>
        <begin position="130"/>
        <end position="527"/>
    </location>
</feature>
<dbReference type="Pfam" id="PF01757">
    <property type="entry name" value="Acyl_transf_3"/>
    <property type="match status" value="1"/>
</dbReference>
<name>A0AAV7X7U2_9NEOP</name>
<feature type="transmembrane region" description="Helical" evidence="2">
    <location>
        <begin position="21"/>
        <end position="41"/>
    </location>
</feature>
<keyword evidence="5" id="KW-1185">Reference proteome</keyword>
<feature type="transmembrane region" description="Helical" evidence="2">
    <location>
        <begin position="374"/>
        <end position="392"/>
    </location>
</feature>
<evidence type="ECO:0000313" key="5">
    <source>
        <dbReference type="Proteomes" id="UP001075354"/>
    </source>
</evidence>
<reference evidence="4" key="1">
    <citation type="submission" date="2022-12" db="EMBL/GenBank/DDBJ databases">
        <title>Chromosome-level genome assembly of the bean flower thrips Megalurothrips usitatus.</title>
        <authorList>
            <person name="Ma L."/>
            <person name="Liu Q."/>
            <person name="Li H."/>
            <person name="Cai W."/>
        </authorList>
    </citation>
    <scope>NUCLEOTIDE SEQUENCE</scope>
    <source>
        <strain evidence="4">Cailab_2022a</strain>
    </source>
</reference>